<dbReference type="EC" id="3.2.1.52" evidence="3"/>
<dbReference type="GO" id="GO:0005975">
    <property type="term" value="P:carbohydrate metabolic process"/>
    <property type="evidence" value="ECO:0007669"/>
    <property type="project" value="InterPro"/>
</dbReference>
<sequence>MKNHTPTPILATLLACALAASCHPAESDLAANTGYRIIPRPQEMAYTEGSTVIPEKVSVAFPDEFASEASMLKDYLAEDNDVSAILKAGKESGRIILKKDSALDSIPGQYRIITDGNIEISAADAKGIFYGIQSLRQMIINDTTASVLAVRNGEINDWPAFQWRSFLLDDARNFRGMKNVKIFLDEMARLKMNIFHWHLTDDPGWRIEIKKYPLLTEVGSKRDSTQLEWRGKEYDPNPHGGFYSQEQIKEVLAYAKERHITVMPEIEMPGHSSAAIASYPWLGTVGKQIKVPCYFSAEAVDMLNVTDPKVIAFLHDVLDEVMDLFPSPVIHIGGDEATFDVWKDSPAIRKYMKEHNIKTLSDVQLDFTNRMSDYIASKGRRMMGWSDIGRNPHEKVIGVADSGGQLKEGTIIQFWMGDISQIKDAAERGYDIVNSYNMCSYLDYDYNRLPLENSYNFDPIPADLPEGLHSKIIGCGAQLWTEWIRTDEKMFYQAFPRIAAIAEAGWTESNNKDYGIFMENLHGLLEVWDANGIGYGPAEDTSRTSEY</sequence>
<dbReference type="Pfam" id="PF00728">
    <property type="entry name" value="Glyco_hydro_20"/>
    <property type="match status" value="1"/>
</dbReference>
<dbReference type="SUPFAM" id="SSF55545">
    <property type="entry name" value="beta-N-acetylhexosaminidase-like domain"/>
    <property type="match status" value="1"/>
</dbReference>
<dbReference type="Gene3D" id="3.20.20.80">
    <property type="entry name" value="Glycosidases"/>
    <property type="match status" value="1"/>
</dbReference>
<evidence type="ECO:0000313" key="11">
    <source>
        <dbReference type="Proteomes" id="UP000823660"/>
    </source>
</evidence>
<dbReference type="PROSITE" id="PS51257">
    <property type="entry name" value="PROKAR_LIPOPROTEIN"/>
    <property type="match status" value="1"/>
</dbReference>
<dbReference type="GO" id="GO:0004563">
    <property type="term" value="F:beta-N-acetylhexosaminidase activity"/>
    <property type="evidence" value="ECO:0007669"/>
    <property type="project" value="UniProtKB-EC"/>
</dbReference>
<dbReference type="PANTHER" id="PTHR22600">
    <property type="entry name" value="BETA-HEXOSAMINIDASE"/>
    <property type="match status" value="1"/>
</dbReference>
<dbReference type="AlphaFoldDB" id="A0A9D9NBL9"/>
<keyword evidence="5" id="KW-0326">Glycosidase</keyword>
<evidence type="ECO:0000256" key="2">
    <source>
        <dbReference type="ARBA" id="ARBA00006285"/>
    </source>
</evidence>
<keyword evidence="7" id="KW-0732">Signal</keyword>
<feature type="signal peptide" evidence="7">
    <location>
        <begin position="1"/>
        <end position="25"/>
    </location>
</feature>
<feature type="active site" description="Proton donor" evidence="6">
    <location>
        <position position="336"/>
    </location>
</feature>
<evidence type="ECO:0000256" key="5">
    <source>
        <dbReference type="ARBA" id="ARBA00023295"/>
    </source>
</evidence>
<dbReference type="InterPro" id="IPR017853">
    <property type="entry name" value="GH"/>
</dbReference>
<dbReference type="SUPFAM" id="SSF51445">
    <property type="entry name" value="(Trans)glycosidases"/>
    <property type="match status" value="1"/>
</dbReference>
<comment type="caution">
    <text evidence="10">The sequence shown here is derived from an EMBL/GenBank/DDBJ whole genome shotgun (WGS) entry which is preliminary data.</text>
</comment>
<dbReference type="EMBL" id="JADIMH010000039">
    <property type="protein sequence ID" value="MBO8467478.1"/>
    <property type="molecule type" value="Genomic_DNA"/>
</dbReference>
<dbReference type="Proteomes" id="UP000823660">
    <property type="component" value="Unassembled WGS sequence"/>
</dbReference>
<feature type="chain" id="PRO_5038450186" description="beta-N-acetylhexosaminidase" evidence="7">
    <location>
        <begin position="26"/>
        <end position="547"/>
    </location>
</feature>
<proteinExistence type="inferred from homology"/>
<dbReference type="InterPro" id="IPR015882">
    <property type="entry name" value="HEX_bac_N"/>
</dbReference>
<evidence type="ECO:0000256" key="1">
    <source>
        <dbReference type="ARBA" id="ARBA00001231"/>
    </source>
</evidence>
<keyword evidence="4" id="KW-0378">Hydrolase</keyword>
<dbReference type="Pfam" id="PF02838">
    <property type="entry name" value="Glyco_hydro_20b"/>
    <property type="match status" value="1"/>
</dbReference>
<organism evidence="10 11">
    <name type="scientific">Candidatus Cryptobacteroides faecipullorum</name>
    <dbReference type="NCBI Taxonomy" id="2840764"/>
    <lineage>
        <taxon>Bacteria</taxon>
        <taxon>Pseudomonadati</taxon>
        <taxon>Bacteroidota</taxon>
        <taxon>Bacteroidia</taxon>
        <taxon>Bacteroidales</taxon>
        <taxon>Candidatus Cryptobacteroides</taxon>
    </lineage>
</organism>
<comment type="similarity">
    <text evidence="2">Belongs to the glycosyl hydrolase 20 family.</text>
</comment>
<evidence type="ECO:0000256" key="6">
    <source>
        <dbReference type="PIRSR" id="PIRSR625705-1"/>
    </source>
</evidence>
<evidence type="ECO:0000259" key="8">
    <source>
        <dbReference type="Pfam" id="PF00728"/>
    </source>
</evidence>
<dbReference type="PANTHER" id="PTHR22600:SF57">
    <property type="entry name" value="BETA-N-ACETYLHEXOSAMINIDASE"/>
    <property type="match status" value="1"/>
</dbReference>
<dbReference type="InterPro" id="IPR015883">
    <property type="entry name" value="Glyco_hydro_20_cat"/>
</dbReference>
<dbReference type="GO" id="GO:0030203">
    <property type="term" value="P:glycosaminoglycan metabolic process"/>
    <property type="evidence" value="ECO:0007669"/>
    <property type="project" value="TreeGrafter"/>
</dbReference>
<feature type="domain" description="Glycoside hydrolase family 20 catalytic" evidence="8">
    <location>
        <begin position="161"/>
        <end position="508"/>
    </location>
</feature>
<evidence type="ECO:0000256" key="3">
    <source>
        <dbReference type="ARBA" id="ARBA00012663"/>
    </source>
</evidence>
<dbReference type="GO" id="GO:0016020">
    <property type="term" value="C:membrane"/>
    <property type="evidence" value="ECO:0007669"/>
    <property type="project" value="TreeGrafter"/>
</dbReference>
<evidence type="ECO:0000256" key="4">
    <source>
        <dbReference type="ARBA" id="ARBA00022801"/>
    </source>
</evidence>
<reference evidence="10" key="2">
    <citation type="journal article" date="2021" name="PeerJ">
        <title>Extensive microbial diversity within the chicken gut microbiome revealed by metagenomics and culture.</title>
        <authorList>
            <person name="Gilroy R."/>
            <person name="Ravi A."/>
            <person name="Getino M."/>
            <person name="Pursley I."/>
            <person name="Horton D.L."/>
            <person name="Alikhan N.F."/>
            <person name="Baker D."/>
            <person name="Gharbi K."/>
            <person name="Hall N."/>
            <person name="Watson M."/>
            <person name="Adriaenssens E.M."/>
            <person name="Foster-Nyarko E."/>
            <person name="Jarju S."/>
            <person name="Secka A."/>
            <person name="Antonio M."/>
            <person name="Oren A."/>
            <person name="Chaudhuri R.R."/>
            <person name="La Ragione R."/>
            <person name="Hildebrand F."/>
            <person name="Pallen M.J."/>
        </authorList>
    </citation>
    <scope>NUCLEOTIDE SEQUENCE</scope>
    <source>
        <strain evidence="10">B1-15692</strain>
    </source>
</reference>
<accession>A0A9D9NBL9</accession>
<comment type="catalytic activity">
    <reaction evidence="1">
        <text>Hydrolysis of terminal non-reducing N-acetyl-D-hexosamine residues in N-acetyl-beta-D-hexosaminides.</text>
        <dbReference type="EC" id="3.2.1.52"/>
    </reaction>
</comment>
<name>A0A9D9NBL9_9BACT</name>
<evidence type="ECO:0000313" key="10">
    <source>
        <dbReference type="EMBL" id="MBO8467478.1"/>
    </source>
</evidence>
<protein>
    <recommendedName>
        <fullName evidence="3">beta-N-acetylhexosaminidase</fullName>
        <ecNumber evidence="3">3.2.1.52</ecNumber>
    </recommendedName>
</protein>
<dbReference type="InterPro" id="IPR025705">
    <property type="entry name" value="Beta_hexosaminidase_sua/sub"/>
</dbReference>
<dbReference type="Gene3D" id="3.30.379.10">
    <property type="entry name" value="Chitobiase/beta-hexosaminidase domain 2-like"/>
    <property type="match status" value="1"/>
</dbReference>
<reference evidence="10" key="1">
    <citation type="submission" date="2020-10" db="EMBL/GenBank/DDBJ databases">
        <authorList>
            <person name="Gilroy R."/>
        </authorList>
    </citation>
    <scope>NUCLEOTIDE SEQUENCE</scope>
    <source>
        <strain evidence="10">B1-15692</strain>
    </source>
</reference>
<dbReference type="PRINTS" id="PR00738">
    <property type="entry name" value="GLHYDRLASE20"/>
</dbReference>
<feature type="domain" description="Beta-hexosaminidase bacterial type N-terminal" evidence="9">
    <location>
        <begin position="35"/>
        <end position="158"/>
    </location>
</feature>
<dbReference type="InterPro" id="IPR029018">
    <property type="entry name" value="Hex-like_dom2"/>
</dbReference>
<evidence type="ECO:0000259" key="9">
    <source>
        <dbReference type="Pfam" id="PF02838"/>
    </source>
</evidence>
<evidence type="ECO:0000256" key="7">
    <source>
        <dbReference type="SAM" id="SignalP"/>
    </source>
</evidence>
<dbReference type="CDD" id="cd06563">
    <property type="entry name" value="GH20_chitobiase-like"/>
    <property type="match status" value="1"/>
</dbReference>
<gene>
    <name evidence="10" type="ORF">IAB99_06920</name>
</gene>